<accession>A0A5C4WX61</accession>
<name>A0A5C4WX61_9MICO</name>
<feature type="transmembrane region" description="Helical" evidence="2">
    <location>
        <begin position="65"/>
        <end position="95"/>
    </location>
</feature>
<organism evidence="3 4">
    <name type="scientific">Brevibacterium sediminis</name>
    <dbReference type="NCBI Taxonomy" id="1857024"/>
    <lineage>
        <taxon>Bacteria</taxon>
        <taxon>Bacillati</taxon>
        <taxon>Actinomycetota</taxon>
        <taxon>Actinomycetes</taxon>
        <taxon>Micrococcales</taxon>
        <taxon>Brevibacteriaceae</taxon>
        <taxon>Brevibacterium</taxon>
    </lineage>
</organism>
<gene>
    <name evidence="3" type="ORF">FHQ09_17415</name>
</gene>
<dbReference type="AlphaFoldDB" id="A0A5C4WX61"/>
<proteinExistence type="predicted"/>
<comment type="caution">
    <text evidence="3">The sequence shown here is derived from an EMBL/GenBank/DDBJ whole genome shotgun (WGS) entry which is preliminary data.</text>
</comment>
<feature type="transmembrane region" description="Helical" evidence="2">
    <location>
        <begin position="32"/>
        <end position="53"/>
    </location>
</feature>
<feature type="compositionally biased region" description="Basic and acidic residues" evidence="1">
    <location>
        <begin position="1"/>
        <end position="15"/>
    </location>
</feature>
<evidence type="ECO:0000313" key="3">
    <source>
        <dbReference type="EMBL" id="TNM52894.1"/>
    </source>
</evidence>
<protein>
    <submittedName>
        <fullName evidence="3">Uncharacterized protein</fullName>
    </submittedName>
</protein>
<evidence type="ECO:0000256" key="1">
    <source>
        <dbReference type="SAM" id="MobiDB-lite"/>
    </source>
</evidence>
<evidence type="ECO:0000313" key="4">
    <source>
        <dbReference type="Proteomes" id="UP000314223"/>
    </source>
</evidence>
<evidence type="ECO:0000256" key="2">
    <source>
        <dbReference type="SAM" id="Phobius"/>
    </source>
</evidence>
<reference evidence="3 4" key="1">
    <citation type="submission" date="2019-06" db="EMBL/GenBank/DDBJ databases">
        <authorList>
            <person name="Mardanova A.M."/>
            <person name="Pudova D.S."/>
            <person name="Shagimardanova E.I."/>
            <person name="Gogoleva N.E."/>
            <person name="Lutfullin M.T."/>
            <person name="Hadieva G.F."/>
            <person name="Sharipova M.R."/>
        </authorList>
    </citation>
    <scope>NUCLEOTIDE SEQUENCE [LARGE SCALE GENOMIC DNA]</scope>
    <source>
        <strain evidence="3 4">MG-1</strain>
    </source>
</reference>
<keyword evidence="2" id="KW-0812">Transmembrane</keyword>
<feature type="region of interest" description="Disordered" evidence="1">
    <location>
        <begin position="1"/>
        <end position="22"/>
    </location>
</feature>
<dbReference type="EMBL" id="VDMQ01000014">
    <property type="protein sequence ID" value="TNM52894.1"/>
    <property type="molecule type" value="Genomic_DNA"/>
</dbReference>
<keyword evidence="2" id="KW-1133">Transmembrane helix</keyword>
<dbReference type="Proteomes" id="UP000314223">
    <property type="component" value="Unassembled WGS sequence"/>
</dbReference>
<keyword evidence="2" id="KW-0472">Membrane</keyword>
<sequence>MPGQAEKIRSSEHRPFASTISSGGLDMRRRTILLIGGVAIILLGAGLYGLGLYWNTGSVAGGANIGAGIAAIFGEIFGVLGLGVLVVWAIAALVVRLRNRSSIRG</sequence>
<dbReference type="RefSeq" id="WP_139470220.1">
    <property type="nucleotide sequence ID" value="NZ_VDMQ01000014.1"/>
</dbReference>